<protein>
    <submittedName>
        <fullName evidence="3">CLUMA_CG009372, isoform A</fullName>
    </submittedName>
</protein>
<reference evidence="3 4" key="1">
    <citation type="submission" date="2015-04" db="EMBL/GenBank/DDBJ databases">
        <authorList>
            <person name="Syromyatnikov M.Y."/>
            <person name="Popov V.N."/>
        </authorList>
    </citation>
    <scope>NUCLEOTIDE SEQUENCE [LARGE SCALE GENOMIC DNA]</scope>
</reference>
<accession>A0A1J1IAE5</accession>
<keyword evidence="2" id="KW-0732">Signal</keyword>
<feature type="compositionally biased region" description="Low complexity" evidence="1">
    <location>
        <begin position="71"/>
        <end position="94"/>
    </location>
</feature>
<dbReference type="Proteomes" id="UP000183832">
    <property type="component" value="Unassembled WGS sequence"/>
</dbReference>
<feature type="chain" id="PRO_5012588466" evidence="2">
    <location>
        <begin position="20"/>
        <end position="177"/>
    </location>
</feature>
<organism evidence="3 4">
    <name type="scientific">Clunio marinus</name>
    <dbReference type="NCBI Taxonomy" id="568069"/>
    <lineage>
        <taxon>Eukaryota</taxon>
        <taxon>Metazoa</taxon>
        <taxon>Ecdysozoa</taxon>
        <taxon>Arthropoda</taxon>
        <taxon>Hexapoda</taxon>
        <taxon>Insecta</taxon>
        <taxon>Pterygota</taxon>
        <taxon>Neoptera</taxon>
        <taxon>Endopterygota</taxon>
        <taxon>Diptera</taxon>
        <taxon>Nematocera</taxon>
        <taxon>Chironomoidea</taxon>
        <taxon>Chironomidae</taxon>
        <taxon>Clunio</taxon>
    </lineage>
</organism>
<evidence type="ECO:0000256" key="2">
    <source>
        <dbReference type="SAM" id="SignalP"/>
    </source>
</evidence>
<evidence type="ECO:0000256" key="1">
    <source>
        <dbReference type="SAM" id="MobiDB-lite"/>
    </source>
</evidence>
<keyword evidence="4" id="KW-1185">Reference proteome</keyword>
<evidence type="ECO:0000313" key="4">
    <source>
        <dbReference type="Proteomes" id="UP000183832"/>
    </source>
</evidence>
<dbReference type="AlphaFoldDB" id="A0A1J1IAE5"/>
<name>A0A1J1IAE5_9DIPT</name>
<sequence length="177" mass="18992">MKLSILAFAVLLIVQVAVAGPQFFSQSVSSSSFTGPNGQVISSSLYTDSAGNRVENGVNYPANSGPPPASQQYQNPTQRPTQRPTAPPQRQTTRGSSKYDSGQYILALTLWFVDLTKAMSFSQSVSSSIAVSPTGGIASNYFYTNSDGVKVVSGTNVPIPPKVQILSRPDWDIDERR</sequence>
<evidence type="ECO:0000313" key="3">
    <source>
        <dbReference type="EMBL" id="CRK95926.1"/>
    </source>
</evidence>
<feature type="signal peptide" evidence="2">
    <location>
        <begin position="1"/>
        <end position="19"/>
    </location>
</feature>
<feature type="region of interest" description="Disordered" evidence="1">
    <location>
        <begin position="55"/>
        <end position="98"/>
    </location>
</feature>
<proteinExistence type="predicted"/>
<gene>
    <name evidence="3" type="ORF">CLUMA_CG009372</name>
</gene>
<dbReference type="EMBL" id="CVRI01000043">
    <property type="protein sequence ID" value="CRK95926.1"/>
    <property type="molecule type" value="Genomic_DNA"/>
</dbReference>